<accession>A0AAV9EJF0</accession>
<evidence type="ECO:0000259" key="2">
    <source>
        <dbReference type="Pfam" id="PF12776"/>
    </source>
</evidence>
<proteinExistence type="predicted"/>
<evidence type="ECO:0000313" key="4">
    <source>
        <dbReference type="Proteomes" id="UP001180020"/>
    </source>
</evidence>
<dbReference type="InterPro" id="IPR024752">
    <property type="entry name" value="Myb/SANT-like_dom"/>
</dbReference>
<comment type="caution">
    <text evidence="3">The sequence shown here is derived from an EMBL/GenBank/DDBJ whole genome shotgun (WGS) entry which is preliminary data.</text>
</comment>
<dbReference type="Proteomes" id="UP001180020">
    <property type="component" value="Unassembled WGS sequence"/>
</dbReference>
<sequence>MGRLRGRGFGGDEEVEERRAVAVREAEKGALQEEAEATLVFFSTRREEEEIVGSRDRWCTAERLDGGGIVEQCLKGRRIDGGFTSTGWAEVVTAFHTRFPHLGLNKDKLRGRLRTLKKKYSAVKDMMEQSGFGWNPNTNTIEVDISVWESYLELQQIFGDTVAHGGGSRTINQLDTSTPVEVTNLDETQSPMHQFDFGDDDMVESPPKPPQTSDSRRRKFQSEENSGRNPKSRRSATDGFLDAVNNLASVISKRDEKKELIFKQCIEALDDIPTLSKDEYLAANDMFADSKTARSFINCKREYRIDWIKRKMMSLD</sequence>
<dbReference type="PANTHER" id="PTHR46929">
    <property type="entry name" value="EXPRESSED PROTEIN"/>
    <property type="match status" value="1"/>
</dbReference>
<feature type="domain" description="Myb/SANT-like" evidence="2">
    <location>
        <begin position="70"/>
        <end position="151"/>
    </location>
</feature>
<reference evidence="3" key="1">
    <citation type="journal article" date="2023" name="Nat. Commun.">
        <title>Diploid and tetraploid genomes of Acorus and the evolution of monocots.</title>
        <authorList>
            <person name="Ma L."/>
            <person name="Liu K.W."/>
            <person name="Li Z."/>
            <person name="Hsiao Y.Y."/>
            <person name="Qi Y."/>
            <person name="Fu T."/>
            <person name="Tang G.D."/>
            <person name="Zhang D."/>
            <person name="Sun W.H."/>
            <person name="Liu D.K."/>
            <person name="Li Y."/>
            <person name="Chen G.Z."/>
            <person name="Liu X.D."/>
            <person name="Liao X.Y."/>
            <person name="Jiang Y.T."/>
            <person name="Yu X."/>
            <person name="Hao Y."/>
            <person name="Huang J."/>
            <person name="Zhao X.W."/>
            <person name="Ke S."/>
            <person name="Chen Y.Y."/>
            <person name="Wu W.L."/>
            <person name="Hsu J.L."/>
            <person name="Lin Y.F."/>
            <person name="Huang M.D."/>
            <person name="Li C.Y."/>
            <person name="Huang L."/>
            <person name="Wang Z.W."/>
            <person name="Zhao X."/>
            <person name="Zhong W.Y."/>
            <person name="Peng D.H."/>
            <person name="Ahmad S."/>
            <person name="Lan S."/>
            <person name="Zhang J.S."/>
            <person name="Tsai W.C."/>
            <person name="Van de Peer Y."/>
            <person name="Liu Z.J."/>
        </authorList>
    </citation>
    <scope>NUCLEOTIDE SEQUENCE</scope>
    <source>
        <strain evidence="3">CP</strain>
    </source>
</reference>
<dbReference type="PANTHER" id="PTHR46929:SF3">
    <property type="entry name" value="MYB_SANT-LIKE DOMAIN-CONTAINING PROTEIN"/>
    <property type="match status" value="1"/>
</dbReference>
<evidence type="ECO:0000256" key="1">
    <source>
        <dbReference type="SAM" id="MobiDB-lite"/>
    </source>
</evidence>
<protein>
    <recommendedName>
        <fullName evidence="2">Myb/SANT-like domain-containing protein</fullName>
    </recommendedName>
</protein>
<evidence type="ECO:0000313" key="3">
    <source>
        <dbReference type="EMBL" id="KAK1312217.1"/>
    </source>
</evidence>
<gene>
    <name evidence="3" type="ORF">QJS10_CPA07g01184</name>
</gene>
<keyword evidence="4" id="KW-1185">Reference proteome</keyword>
<dbReference type="AlphaFoldDB" id="A0AAV9EJF0"/>
<name>A0AAV9EJF0_ACOCL</name>
<organism evidence="3 4">
    <name type="scientific">Acorus calamus</name>
    <name type="common">Sweet flag</name>
    <dbReference type="NCBI Taxonomy" id="4465"/>
    <lineage>
        <taxon>Eukaryota</taxon>
        <taxon>Viridiplantae</taxon>
        <taxon>Streptophyta</taxon>
        <taxon>Embryophyta</taxon>
        <taxon>Tracheophyta</taxon>
        <taxon>Spermatophyta</taxon>
        <taxon>Magnoliopsida</taxon>
        <taxon>Liliopsida</taxon>
        <taxon>Acoraceae</taxon>
        <taxon>Acorus</taxon>
    </lineage>
</organism>
<dbReference type="Pfam" id="PF12776">
    <property type="entry name" value="Myb_DNA-bind_3"/>
    <property type="match status" value="1"/>
</dbReference>
<reference evidence="3" key="2">
    <citation type="submission" date="2023-06" db="EMBL/GenBank/DDBJ databases">
        <authorList>
            <person name="Ma L."/>
            <person name="Liu K.-W."/>
            <person name="Li Z."/>
            <person name="Hsiao Y.-Y."/>
            <person name="Qi Y."/>
            <person name="Fu T."/>
            <person name="Tang G."/>
            <person name="Zhang D."/>
            <person name="Sun W.-H."/>
            <person name="Liu D.-K."/>
            <person name="Li Y."/>
            <person name="Chen G.-Z."/>
            <person name="Liu X.-D."/>
            <person name="Liao X.-Y."/>
            <person name="Jiang Y.-T."/>
            <person name="Yu X."/>
            <person name="Hao Y."/>
            <person name="Huang J."/>
            <person name="Zhao X.-W."/>
            <person name="Ke S."/>
            <person name="Chen Y.-Y."/>
            <person name="Wu W.-L."/>
            <person name="Hsu J.-L."/>
            <person name="Lin Y.-F."/>
            <person name="Huang M.-D."/>
            <person name="Li C.-Y."/>
            <person name="Huang L."/>
            <person name="Wang Z.-W."/>
            <person name="Zhao X."/>
            <person name="Zhong W.-Y."/>
            <person name="Peng D.-H."/>
            <person name="Ahmad S."/>
            <person name="Lan S."/>
            <person name="Zhang J.-S."/>
            <person name="Tsai W.-C."/>
            <person name="Van De Peer Y."/>
            <person name="Liu Z.-J."/>
        </authorList>
    </citation>
    <scope>NUCLEOTIDE SEQUENCE</scope>
    <source>
        <strain evidence="3">CP</strain>
        <tissue evidence="3">Leaves</tissue>
    </source>
</reference>
<dbReference type="EMBL" id="JAUJYO010000007">
    <property type="protein sequence ID" value="KAK1312217.1"/>
    <property type="molecule type" value="Genomic_DNA"/>
</dbReference>
<feature type="region of interest" description="Disordered" evidence="1">
    <location>
        <begin position="185"/>
        <end position="238"/>
    </location>
</feature>